<evidence type="ECO:0000313" key="3">
    <source>
        <dbReference type="Proteomes" id="UP000002008"/>
    </source>
</evidence>
<dbReference type="InParanoid" id="A9WHM6"/>
<keyword evidence="3" id="KW-1185">Reference proteome</keyword>
<dbReference type="InterPro" id="IPR015943">
    <property type="entry name" value="WD40/YVTN_repeat-like_dom_sf"/>
</dbReference>
<dbReference type="eggNOG" id="COG3292">
    <property type="taxonomic scope" value="Bacteria"/>
</dbReference>
<dbReference type="STRING" id="324602.Caur_3155"/>
<proteinExistence type="predicted"/>
<keyword evidence="1" id="KW-0472">Membrane</keyword>
<reference evidence="3" key="1">
    <citation type="journal article" date="2011" name="BMC Genomics">
        <title>Complete genome sequence of the filamentous anoxygenic phototrophic bacterium Chloroflexus aurantiacus.</title>
        <authorList>
            <person name="Tang K.H."/>
            <person name="Barry K."/>
            <person name="Chertkov O."/>
            <person name="Dalin E."/>
            <person name="Han C.S."/>
            <person name="Hauser L.J."/>
            <person name="Honchak B.M."/>
            <person name="Karbach L.E."/>
            <person name="Land M.L."/>
            <person name="Lapidus A."/>
            <person name="Larimer F.W."/>
            <person name="Mikhailova N."/>
            <person name="Pitluck S."/>
            <person name="Pierson B.K."/>
            <person name="Blankenship R.E."/>
        </authorList>
    </citation>
    <scope>NUCLEOTIDE SEQUENCE [LARGE SCALE GENOMIC DNA]</scope>
    <source>
        <strain evidence="3">ATCC 29366 / DSM 635 / J-10-fl</strain>
    </source>
</reference>
<evidence type="ECO:0000256" key="1">
    <source>
        <dbReference type="SAM" id="Phobius"/>
    </source>
</evidence>
<organism evidence="2 3">
    <name type="scientific">Chloroflexus aurantiacus (strain ATCC 29366 / DSM 635 / J-10-fl)</name>
    <dbReference type="NCBI Taxonomy" id="324602"/>
    <lineage>
        <taxon>Bacteria</taxon>
        <taxon>Bacillati</taxon>
        <taxon>Chloroflexota</taxon>
        <taxon>Chloroflexia</taxon>
        <taxon>Chloroflexales</taxon>
        <taxon>Chloroflexineae</taxon>
        <taxon>Chloroflexaceae</taxon>
        <taxon>Chloroflexus</taxon>
    </lineage>
</organism>
<evidence type="ECO:0008006" key="4">
    <source>
        <dbReference type="Google" id="ProtNLM"/>
    </source>
</evidence>
<feature type="transmembrane region" description="Helical" evidence="1">
    <location>
        <begin position="367"/>
        <end position="395"/>
    </location>
</feature>
<dbReference type="SUPFAM" id="SSF63829">
    <property type="entry name" value="Calcium-dependent phosphotriesterase"/>
    <property type="match status" value="1"/>
</dbReference>
<keyword evidence="1" id="KW-0812">Transmembrane</keyword>
<name>A9WHM6_CHLAA</name>
<gene>
    <name evidence="2" type="ordered locus">Caur_3155</name>
</gene>
<protein>
    <recommendedName>
        <fullName evidence="4">Two component regulator propeller domain protein</fullName>
    </recommendedName>
</protein>
<feature type="transmembrane region" description="Helical" evidence="1">
    <location>
        <begin position="300"/>
        <end position="316"/>
    </location>
</feature>
<feature type="transmembrane region" description="Helical" evidence="1">
    <location>
        <begin position="322"/>
        <end position="346"/>
    </location>
</feature>
<feature type="transmembrane region" description="Helical" evidence="1">
    <location>
        <begin position="165"/>
        <end position="191"/>
    </location>
</feature>
<dbReference type="EnsemblBacteria" id="ABY36352">
    <property type="protein sequence ID" value="ABY36352"/>
    <property type="gene ID" value="Caur_3155"/>
</dbReference>
<accession>A9WHM6</accession>
<feature type="transmembrane region" description="Helical" evidence="1">
    <location>
        <begin position="71"/>
        <end position="92"/>
    </location>
</feature>
<feature type="transmembrane region" description="Helical" evidence="1">
    <location>
        <begin position="203"/>
        <end position="222"/>
    </location>
</feature>
<keyword evidence="1" id="KW-1133">Transmembrane helix</keyword>
<dbReference type="KEGG" id="cau:Caur_3155"/>
<dbReference type="PATRIC" id="fig|324602.8.peg.3561"/>
<feature type="transmembrane region" description="Helical" evidence="1">
    <location>
        <begin position="134"/>
        <end position="153"/>
    </location>
</feature>
<evidence type="ECO:0000313" key="2">
    <source>
        <dbReference type="EMBL" id="ABY36352.1"/>
    </source>
</evidence>
<feature type="transmembrane region" description="Helical" evidence="1">
    <location>
        <begin position="99"/>
        <end position="122"/>
    </location>
</feature>
<dbReference type="EMBL" id="CP000909">
    <property type="protein sequence ID" value="ABY36352.1"/>
    <property type="molecule type" value="Genomic_DNA"/>
</dbReference>
<dbReference type="eggNOG" id="COG1807">
    <property type="taxonomic scope" value="Bacteria"/>
</dbReference>
<dbReference type="Proteomes" id="UP000002008">
    <property type="component" value="Chromosome"/>
</dbReference>
<dbReference type="RefSeq" id="WP_012259005.1">
    <property type="nucleotide sequence ID" value="NC_010175.1"/>
</dbReference>
<dbReference type="HOGENOM" id="CLU_392180_0_0_0"/>
<dbReference type="Gene3D" id="2.130.10.10">
    <property type="entry name" value="YVTN repeat-like/Quinoprotein amine dehydrogenase"/>
    <property type="match status" value="2"/>
</dbReference>
<sequence length="703" mass="76603">MRSGVSRGRLIGVIVLAALLRLWAVLTLPVDFDEPVYVGAALDYANLMRQGDWAGVIDYPGNRQHPALHKLMYAGGALLLGEAANQTTVLYVARLMSTLLGTVAVALLAFTAGPLAAGLLAIHTLTVKYTAQAYLEALPLALSIAAVGAWEYASRREPARQRIWWWLGAVAWGLATAAKMNYAIIAAPAMIVLLIQRGQARRIPVLAGIALLSFVAANPTLWRQPLERLIAMAGFWTAYMQGSEVQAAGYPWYQPLIWLATAPAVGWHPEVFFFPGPDPWLTLLACLALPMAWRDPQRRYLVVWFLSGILILLLWPTKWPQYVLTLVTPTVLLAAPLLSRFVTWLYQLNDYWGWSTIMALRPPRMALIALALLVGFIGTVYASALIMVTVGSIGWRSIPPTTGGLPPGPVYAIQPLRDGRVALGGEAGLTIWQAPLVSEDPPRWRHLDLGQVYALAETTAGLWVASDRGLALVQGDDDWTWQTPALPELPNLLVRTVAAAPDGTLWVGTNAGGMVRSIDGRWQWLPQAGRGGLVLSLAIEPSGAVWFGGIGVLSRYLPAYDTWQHFERTAGFAGAGVSAILIDQHGVVWAATLGEGLARWDGTRWEWLTTANRRLPAQTITTLLETAAGEIWVGAARPLTTGGFLLRYDGSEWHSYLPRNSGFTGAEPLALAVDRSNLLWIGTRTDGILTYQLSADQRSSFLP</sequence>
<dbReference type="AlphaFoldDB" id="A9WHM6"/>